<name>A0A9P4XS08_CRYP1</name>
<reference evidence="2" key="1">
    <citation type="journal article" date="2020" name="Phytopathology">
        <title>Genome sequence of the chestnut blight fungus Cryphonectria parasitica EP155: A fundamental resource for an archetypical invasive plant pathogen.</title>
        <authorList>
            <person name="Crouch J.A."/>
            <person name="Dawe A."/>
            <person name="Aerts A."/>
            <person name="Barry K."/>
            <person name="Churchill A.C.L."/>
            <person name="Grimwood J."/>
            <person name="Hillman B."/>
            <person name="Milgroom M.G."/>
            <person name="Pangilinan J."/>
            <person name="Smith M."/>
            <person name="Salamov A."/>
            <person name="Schmutz J."/>
            <person name="Yadav J."/>
            <person name="Grigoriev I.V."/>
            <person name="Nuss D."/>
        </authorList>
    </citation>
    <scope>NUCLEOTIDE SEQUENCE</scope>
    <source>
        <strain evidence="2">EP155</strain>
    </source>
</reference>
<dbReference type="GeneID" id="63832235"/>
<dbReference type="RefSeq" id="XP_040770953.1">
    <property type="nucleotide sequence ID" value="XM_040915106.1"/>
</dbReference>
<comment type="caution">
    <text evidence="2">The sequence shown here is derived from an EMBL/GenBank/DDBJ whole genome shotgun (WGS) entry which is preliminary data.</text>
</comment>
<organism evidence="2 3">
    <name type="scientific">Cryphonectria parasitica (strain ATCC 38755 / EP155)</name>
    <dbReference type="NCBI Taxonomy" id="660469"/>
    <lineage>
        <taxon>Eukaryota</taxon>
        <taxon>Fungi</taxon>
        <taxon>Dikarya</taxon>
        <taxon>Ascomycota</taxon>
        <taxon>Pezizomycotina</taxon>
        <taxon>Sordariomycetes</taxon>
        <taxon>Sordariomycetidae</taxon>
        <taxon>Diaporthales</taxon>
        <taxon>Cryphonectriaceae</taxon>
        <taxon>Cryphonectria-Endothia species complex</taxon>
        <taxon>Cryphonectria</taxon>
    </lineage>
</organism>
<feature type="compositionally biased region" description="Basic and acidic residues" evidence="1">
    <location>
        <begin position="42"/>
        <end position="67"/>
    </location>
</feature>
<dbReference type="Proteomes" id="UP000803844">
    <property type="component" value="Unassembled WGS sequence"/>
</dbReference>
<protein>
    <submittedName>
        <fullName evidence="2">Uncharacterized protein</fullName>
    </submittedName>
</protein>
<dbReference type="EMBL" id="MU032354">
    <property type="protein sequence ID" value="KAF3759974.1"/>
    <property type="molecule type" value="Genomic_DNA"/>
</dbReference>
<sequence length="67" mass="7645">MGDGKQCSYHYSRKDRQAHGQKGLLFYSGVTISSRQMTMTRQHGEGEEEEKKSCFGPLRDTDSDSDR</sequence>
<gene>
    <name evidence="2" type="ORF">M406DRAFT_104562</name>
</gene>
<proteinExistence type="predicted"/>
<evidence type="ECO:0000256" key="1">
    <source>
        <dbReference type="SAM" id="MobiDB-lite"/>
    </source>
</evidence>
<dbReference type="AlphaFoldDB" id="A0A9P4XS08"/>
<evidence type="ECO:0000313" key="2">
    <source>
        <dbReference type="EMBL" id="KAF3759974.1"/>
    </source>
</evidence>
<accession>A0A9P4XS08</accession>
<feature type="region of interest" description="Disordered" evidence="1">
    <location>
        <begin position="34"/>
        <end position="67"/>
    </location>
</feature>
<keyword evidence="3" id="KW-1185">Reference proteome</keyword>
<evidence type="ECO:0000313" key="3">
    <source>
        <dbReference type="Proteomes" id="UP000803844"/>
    </source>
</evidence>